<evidence type="ECO:0000256" key="1">
    <source>
        <dbReference type="SAM" id="MobiDB-lite"/>
    </source>
</evidence>
<accession>A0A239RUW3</accession>
<protein>
    <submittedName>
        <fullName evidence="4">Uncharacterized protein</fullName>
    </submittedName>
</protein>
<keyword evidence="7" id="KW-1185">Reference proteome</keyword>
<reference evidence="5 7" key="3">
    <citation type="submission" date="2023-04" db="EMBL/GenBank/DDBJ databases">
        <title>Acinetobacter johnsonii isolate AYTCM encoding NDM-1, OXA-58 and PER-1.</title>
        <authorList>
            <person name="Tian C."/>
            <person name="Wang S."/>
            <person name="Fan X."/>
            <person name="Xia D."/>
        </authorList>
    </citation>
    <scope>NUCLEOTIDE SEQUENCE [LARGE SCALE GENOMIC DNA]</scope>
    <source>
        <strain evidence="5 7">AYTCM</strain>
    </source>
</reference>
<sequence length="112" mass="11906">MKKISTFIAAGLFTTLSATAFACPQGTTPSGGTGANHKGGKCVATMNVTKHDQVMKQDKTAKHDPAMKQDKMVKHDSMKANEMANKSHKDAHAPSPNTPKAQPDTRKVAKTS</sequence>
<keyword evidence="2" id="KW-0732">Signal</keyword>
<dbReference type="PROSITE" id="PS51257">
    <property type="entry name" value="PROKAR_LIPOPROTEIN"/>
    <property type="match status" value="1"/>
</dbReference>
<name>A0A239RUW3_ACIJO</name>
<reference evidence="3" key="2">
    <citation type="submission" date="2022-09" db="EMBL/GenBank/DDBJ databases">
        <title>Intensive care unit water sources are persistently colonized with multi-drug resistant bacteria and are the site of extensive horizontal gene transfer of antibiotic resistance genes.</title>
        <authorList>
            <person name="Diorio-Toth L."/>
        </authorList>
    </citation>
    <scope>NUCLEOTIDE SEQUENCE</scope>
    <source>
        <strain evidence="3">GD04065</strain>
    </source>
</reference>
<feature type="compositionally biased region" description="Basic and acidic residues" evidence="1">
    <location>
        <begin position="53"/>
        <end position="92"/>
    </location>
</feature>
<gene>
    <name evidence="4" type="ORF">DI542_07825</name>
    <name evidence="3" type="ORF">N7566_14785</name>
    <name evidence="5" type="ORF">QBJ73_14375</name>
</gene>
<evidence type="ECO:0000313" key="7">
    <source>
        <dbReference type="Proteomes" id="UP001244586"/>
    </source>
</evidence>
<dbReference type="RefSeq" id="WP_010326582.1">
    <property type="nucleotide sequence ID" value="NZ_CANMLB010000016.1"/>
</dbReference>
<evidence type="ECO:0000256" key="2">
    <source>
        <dbReference type="SAM" id="SignalP"/>
    </source>
</evidence>
<dbReference type="Proteomes" id="UP001244586">
    <property type="component" value="Chromosome"/>
</dbReference>
<proteinExistence type="predicted"/>
<reference evidence="4 6" key="1">
    <citation type="submission" date="2017-11" db="EMBL/GenBank/DDBJ databases">
        <title>Infants hospitalized years apart are colonized by the same room-sourced microbial strains.</title>
        <authorList>
            <person name="Brooks B."/>
            <person name="Olm M.R."/>
            <person name="Firek B.A."/>
            <person name="Baker R."/>
            <person name="Thomas B.C."/>
            <person name="Morowitz M.J."/>
            <person name="Banfield J.F."/>
        </authorList>
    </citation>
    <scope>NUCLEOTIDE SEQUENCE [LARGE SCALE GENOMIC DNA]</scope>
    <source>
        <strain evidence="4">S2_003_000_R3_20</strain>
    </source>
</reference>
<feature type="signal peptide" evidence="2">
    <location>
        <begin position="1"/>
        <end position="22"/>
    </location>
</feature>
<feature type="chain" id="PRO_5044569791" evidence="2">
    <location>
        <begin position="23"/>
        <end position="112"/>
    </location>
</feature>
<evidence type="ECO:0000313" key="6">
    <source>
        <dbReference type="Proteomes" id="UP000249282"/>
    </source>
</evidence>
<dbReference type="EMBL" id="CP121776">
    <property type="protein sequence ID" value="WMG17551.1"/>
    <property type="molecule type" value="Genomic_DNA"/>
</dbReference>
<dbReference type="EMBL" id="QFQJ01000035">
    <property type="protein sequence ID" value="PZQ90327.1"/>
    <property type="molecule type" value="Genomic_DNA"/>
</dbReference>
<evidence type="ECO:0000313" key="5">
    <source>
        <dbReference type="EMBL" id="WMG17551.1"/>
    </source>
</evidence>
<feature type="region of interest" description="Disordered" evidence="1">
    <location>
        <begin position="53"/>
        <end position="112"/>
    </location>
</feature>
<evidence type="ECO:0000313" key="4">
    <source>
        <dbReference type="EMBL" id="PZQ90327.1"/>
    </source>
</evidence>
<organism evidence="4 6">
    <name type="scientific">Acinetobacter johnsonii</name>
    <dbReference type="NCBI Taxonomy" id="40214"/>
    <lineage>
        <taxon>Bacteria</taxon>
        <taxon>Pseudomonadati</taxon>
        <taxon>Pseudomonadota</taxon>
        <taxon>Gammaproteobacteria</taxon>
        <taxon>Moraxellales</taxon>
        <taxon>Moraxellaceae</taxon>
        <taxon>Acinetobacter</taxon>
    </lineage>
</organism>
<evidence type="ECO:0000313" key="3">
    <source>
        <dbReference type="EMBL" id="MDG9788220.1"/>
    </source>
</evidence>
<dbReference type="EMBL" id="JAOECG010000026">
    <property type="protein sequence ID" value="MDG9788220.1"/>
    <property type="molecule type" value="Genomic_DNA"/>
</dbReference>
<dbReference type="Proteomes" id="UP001157887">
    <property type="component" value="Unassembled WGS sequence"/>
</dbReference>
<feature type="compositionally biased region" description="Basic and acidic residues" evidence="1">
    <location>
        <begin position="103"/>
        <end position="112"/>
    </location>
</feature>
<dbReference type="AlphaFoldDB" id="A0A239RUW3"/>
<dbReference type="Proteomes" id="UP000249282">
    <property type="component" value="Unassembled WGS sequence"/>
</dbReference>